<keyword evidence="2" id="KW-1185">Reference proteome</keyword>
<sequence length="86" mass="9397">MPEAAALEAAAPRVEWPEKRSVSTLAAFSSFLIQADIVELLTWECCLTEPMNLMLAAIACATAKPLFLILPKSGKREGDSFHSKVY</sequence>
<organism evidence="1 2">
    <name type="scientific">Daphnia magna</name>
    <dbReference type="NCBI Taxonomy" id="35525"/>
    <lineage>
        <taxon>Eukaryota</taxon>
        <taxon>Metazoa</taxon>
        <taxon>Ecdysozoa</taxon>
        <taxon>Arthropoda</taxon>
        <taxon>Crustacea</taxon>
        <taxon>Branchiopoda</taxon>
        <taxon>Diplostraca</taxon>
        <taxon>Cladocera</taxon>
        <taxon>Anomopoda</taxon>
        <taxon>Daphniidae</taxon>
        <taxon>Daphnia</taxon>
    </lineage>
</organism>
<protein>
    <submittedName>
        <fullName evidence="1">Uncharacterized protein</fullName>
    </submittedName>
</protein>
<proteinExistence type="predicted"/>
<comment type="caution">
    <text evidence="1">The sequence shown here is derived from an EMBL/GenBank/DDBJ whole genome shotgun (WGS) entry which is preliminary data.</text>
</comment>
<evidence type="ECO:0000313" key="2">
    <source>
        <dbReference type="Proteomes" id="UP001234178"/>
    </source>
</evidence>
<evidence type="ECO:0000313" key="1">
    <source>
        <dbReference type="EMBL" id="KAK4024612.1"/>
    </source>
</evidence>
<name>A0ABR0AHL7_9CRUS</name>
<dbReference type="EMBL" id="JAOYFB010000037">
    <property type="protein sequence ID" value="KAK4024612.1"/>
    <property type="molecule type" value="Genomic_DNA"/>
</dbReference>
<reference evidence="1 2" key="1">
    <citation type="journal article" date="2023" name="Nucleic Acids Res.">
        <title>The hologenome of Daphnia magna reveals possible DNA methylation and microbiome-mediated evolution of the host genome.</title>
        <authorList>
            <person name="Chaturvedi A."/>
            <person name="Li X."/>
            <person name="Dhandapani V."/>
            <person name="Marshall H."/>
            <person name="Kissane S."/>
            <person name="Cuenca-Cambronero M."/>
            <person name="Asole G."/>
            <person name="Calvet F."/>
            <person name="Ruiz-Romero M."/>
            <person name="Marangio P."/>
            <person name="Guigo R."/>
            <person name="Rago D."/>
            <person name="Mirbahai L."/>
            <person name="Eastwood N."/>
            <person name="Colbourne J.K."/>
            <person name="Zhou J."/>
            <person name="Mallon E."/>
            <person name="Orsini L."/>
        </authorList>
    </citation>
    <scope>NUCLEOTIDE SEQUENCE [LARGE SCALE GENOMIC DNA]</scope>
    <source>
        <strain evidence="1">LRV0_1</strain>
    </source>
</reference>
<dbReference type="Proteomes" id="UP001234178">
    <property type="component" value="Unassembled WGS sequence"/>
</dbReference>
<gene>
    <name evidence="1" type="ORF">OUZ56_010035</name>
</gene>
<accession>A0ABR0AHL7</accession>